<gene>
    <name evidence="4" type="ORF">Ahy_A07g035868</name>
</gene>
<dbReference type="InterPro" id="IPR011990">
    <property type="entry name" value="TPR-like_helical_dom_sf"/>
</dbReference>
<dbReference type="PROSITE" id="PS51375">
    <property type="entry name" value="PPR"/>
    <property type="match status" value="10"/>
</dbReference>
<comment type="similarity">
    <text evidence="1">Belongs to the PPR family. P subfamily.</text>
</comment>
<feature type="repeat" description="PPR" evidence="3">
    <location>
        <begin position="453"/>
        <end position="487"/>
    </location>
</feature>
<feature type="repeat" description="PPR" evidence="3">
    <location>
        <begin position="104"/>
        <end position="138"/>
    </location>
</feature>
<keyword evidence="5" id="KW-1185">Reference proteome</keyword>
<feature type="repeat" description="PPR" evidence="3">
    <location>
        <begin position="420"/>
        <end position="450"/>
    </location>
</feature>
<feature type="repeat" description="PPR" evidence="3">
    <location>
        <begin position="280"/>
        <end position="314"/>
    </location>
</feature>
<sequence length="570" mass="63801">MLTNPSAAVQASKVALVHSCAHARRRSAPIPLKEKGLIIRPEIWFVKVAATLFVWSNSLDRFFGYFSDHLTPPLALEVIKRLNNPTLRLKFFHFSRERLNISHTYLTYDVLLRSLCQAGLHNSATLIYNCMKSDGKLPESKLLGFLVSSYALANRFDMSRELLAESHSNKAPVNAIVYNSLLNVLVNQKKLDDAVCLLMELMRLQCHLETFTFNIVMRGLCRAGEINEAFKFLNDMISYGCQPDIVTYNTLIHGLCINNKVDKARNLLKDVSSKTDFAPNVVGYTTIISGYCKLGKIAEGTSLFDEMVESGIRPNTFTYNVLIHGFAKMGDMASAVAMHDSMLFHGCPPDVVTFTSLIDGYCRAGQVNHGLDLWHEMIARNISPNLYTFSVLTNALCKSNRLQEAHDILRLLKQSEIVPQPFIYNPVIDGYCKSGNVDEANAIVLEMEKCKPDKLTYTILIVGYCMKGRTREAIGIFYKMLEAGCSPDDITVKTLCSCLLKAGMPREAAHIRKILFENQSLGLSLERSYNENINADMPILGNLNCQSFQLSADSFELVGSIAKCDETIRH</sequence>
<evidence type="ECO:0008006" key="6">
    <source>
        <dbReference type="Google" id="ProtNLM"/>
    </source>
</evidence>
<dbReference type="Pfam" id="PF13041">
    <property type="entry name" value="PPR_2"/>
    <property type="match status" value="4"/>
</dbReference>
<evidence type="ECO:0000313" key="4">
    <source>
        <dbReference type="EMBL" id="RYR49383.1"/>
    </source>
</evidence>
<evidence type="ECO:0000256" key="3">
    <source>
        <dbReference type="PROSITE-ProRule" id="PRU00708"/>
    </source>
</evidence>
<evidence type="ECO:0000313" key="5">
    <source>
        <dbReference type="Proteomes" id="UP000289738"/>
    </source>
</evidence>
<protein>
    <recommendedName>
        <fullName evidence="6">Pentatricopeptide repeat-containing protein</fullName>
    </recommendedName>
</protein>
<evidence type="ECO:0000256" key="1">
    <source>
        <dbReference type="ARBA" id="ARBA00007626"/>
    </source>
</evidence>
<proteinExistence type="inferred from homology"/>
<feature type="repeat" description="PPR" evidence="3">
    <location>
        <begin position="244"/>
        <end position="279"/>
    </location>
</feature>
<accession>A0A445CEV0</accession>
<dbReference type="Proteomes" id="UP000289738">
    <property type="component" value="Chromosome A07"/>
</dbReference>
<feature type="repeat" description="PPR" evidence="3">
    <location>
        <begin position="315"/>
        <end position="349"/>
    </location>
</feature>
<name>A0A445CEV0_ARAHY</name>
<organism evidence="4 5">
    <name type="scientific">Arachis hypogaea</name>
    <name type="common">Peanut</name>
    <dbReference type="NCBI Taxonomy" id="3818"/>
    <lineage>
        <taxon>Eukaryota</taxon>
        <taxon>Viridiplantae</taxon>
        <taxon>Streptophyta</taxon>
        <taxon>Embryophyta</taxon>
        <taxon>Tracheophyta</taxon>
        <taxon>Spermatophyta</taxon>
        <taxon>Magnoliopsida</taxon>
        <taxon>eudicotyledons</taxon>
        <taxon>Gunneridae</taxon>
        <taxon>Pentapetalae</taxon>
        <taxon>rosids</taxon>
        <taxon>fabids</taxon>
        <taxon>Fabales</taxon>
        <taxon>Fabaceae</taxon>
        <taxon>Papilionoideae</taxon>
        <taxon>50 kb inversion clade</taxon>
        <taxon>dalbergioids sensu lato</taxon>
        <taxon>Dalbergieae</taxon>
        <taxon>Pterocarpus clade</taxon>
        <taxon>Arachis</taxon>
    </lineage>
</organism>
<dbReference type="EMBL" id="SDMP01000007">
    <property type="protein sequence ID" value="RYR49384.1"/>
    <property type="molecule type" value="Genomic_DNA"/>
</dbReference>
<dbReference type="EMBL" id="SDMP01000007">
    <property type="protein sequence ID" value="RYR49383.1"/>
    <property type="molecule type" value="Genomic_DNA"/>
</dbReference>
<dbReference type="Pfam" id="PF01535">
    <property type="entry name" value="PPR"/>
    <property type="match status" value="2"/>
</dbReference>
<comment type="caution">
    <text evidence="4">The sequence shown here is derived from an EMBL/GenBank/DDBJ whole genome shotgun (WGS) entry which is preliminary data.</text>
</comment>
<feature type="repeat" description="PPR" evidence="3">
    <location>
        <begin position="385"/>
        <end position="419"/>
    </location>
</feature>
<feature type="repeat" description="PPR" evidence="3">
    <location>
        <begin position="209"/>
        <end position="243"/>
    </location>
</feature>
<reference evidence="4 5" key="1">
    <citation type="submission" date="2019-01" db="EMBL/GenBank/DDBJ databases">
        <title>Sequencing of cultivated peanut Arachis hypogaea provides insights into genome evolution and oil improvement.</title>
        <authorList>
            <person name="Chen X."/>
        </authorList>
    </citation>
    <scope>NUCLEOTIDE SEQUENCE [LARGE SCALE GENOMIC DNA]</scope>
    <source>
        <strain evidence="5">cv. Fuhuasheng</strain>
        <strain evidence="4">GDAAS-fuhuasheng2018</strain>
        <tissue evidence="4">Leaves</tissue>
    </source>
</reference>
<dbReference type="AlphaFoldDB" id="A0A445CEV0"/>
<dbReference type="SUPFAM" id="SSF48452">
    <property type="entry name" value="TPR-like"/>
    <property type="match status" value="1"/>
</dbReference>
<keyword evidence="2" id="KW-0677">Repeat</keyword>
<dbReference type="Gene3D" id="1.25.40.10">
    <property type="entry name" value="Tetratricopeptide repeat domain"/>
    <property type="match status" value="3"/>
</dbReference>
<dbReference type="NCBIfam" id="TIGR00756">
    <property type="entry name" value="PPR"/>
    <property type="match status" value="9"/>
</dbReference>
<dbReference type="InterPro" id="IPR002885">
    <property type="entry name" value="PPR_rpt"/>
</dbReference>
<feature type="repeat" description="PPR" evidence="3">
    <location>
        <begin position="174"/>
        <end position="208"/>
    </location>
</feature>
<feature type="repeat" description="PPR" evidence="3">
    <location>
        <begin position="350"/>
        <end position="384"/>
    </location>
</feature>
<dbReference type="STRING" id="3818.A0A445CEV0"/>
<evidence type="ECO:0000256" key="2">
    <source>
        <dbReference type="ARBA" id="ARBA00022737"/>
    </source>
</evidence>
<dbReference type="PANTHER" id="PTHR47941">
    <property type="entry name" value="PENTATRICOPEPTIDE REPEAT-CONTAINING PROTEIN 3, MITOCHONDRIAL"/>
    <property type="match status" value="1"/>
</dbReference>